<evidence type="ECO:0000256" key="8">
    <source>
        <dbReference type="ARBA" id="ARBA00068193"/>
    </source>
</evidence>
<dbReference type="GO" id="GO:0009252">
    <property type="term" value="P:peptidoglycan biosynthetic process"/>
    <property type="evidence" value="ECO:0007669"/>
    <property type="project" value="TreeGrafter"/>
</dbReference>
<dbReference type="Pfam" id="PF00408">
    <property type="entry name" value="PGM_PMM_IV"/>
    <property type="match status" value="1"/>
</dbReference>
<name>A0A364V763_9CORY</name>
<dbReference type="InterPro" id="IPR036900">
    <property type="entry name" value="A-D-PHexomutase_C_sf"/>
</dbReference>
<dbReference type="Gene3D" id="3.40.120.10">
    <property type="entry name" value="Alpha-D-Glucose-1,6-Bisphosphate, subunit A, domain 3"/>
    <property type="match status" value="3"/>
</dbReference>
<dbReference type="Proteomes" id="UP000251577">
    <property type="component" value="Unassembled WGS sequence"/>
</dbReference>
<dbReference type="SUPFAM" id="SSF53738">
    <property type="entry name" value="Phosphoglucomutase, first 3 domains"/>
    <property type="match status" value="3"/>
</dbReference>
<dbReference type="Pfam" id="PF02880">
    <property type="entry name" value="PGM_PMM_III"/>
    <property type="match status" value="1"/>
</dbReference>
<dbReference type="AlphaFoldDB" id="A0A364V763"/>
<comment type="PTM">
    <text evidence="9">Activated by phosphorylation.</text>
</comment>
<comment type="cofactor">
    <cofactor evidence="9">
        <name>Mg(2+)</name>
        <dbReference type="ChEBI" id="CHEBI:18420"/>
    </cofactor>
    <text evidence="9">Binds 1 Mg(2+) ion per subunit.</text>
</comment>
<dbReference type="PANTHER" id="PTHR42946">
    <property type="entry name" value="PHOSPHOHEXOSE MUTASE"/>
    <property type="match status" value="1"/>
</dbReference>
<evidence type="ECO:0000256" key="6">
    <source>
        <dbReference type="ARBA" id="ARBA00050364"/>
    </source>
</evidence>
<keyword evidence="17" id="KW-1185">Reference proteome</keyword>
<dbReference type="Pfam" id="PF02879">
    <property type="entry name" value="PGM_PMM_II"/>
    <property type="match status" value="1"/>
</dbReference>
<evidence type="ECO:0000313" key="17">
    <source>
        <dbReference type="Proteomes" id="UP000251577"/>
    </source>
</evidence>
<dbReference type="InterPro" id="IPR016066">
    <property type="entry name" value="A-D-PHexomutase_CS"/>
</dbReference>
<feature type="binding site" evidence="9">
    <location>
        <position position="245"/>
    </location>
    <ligand>
        <name>Mg(2+)</name>
        <dbReference type="ChEBI" id="CHEBI:18420"/>
    </ligand>
</feature>
<comment type="catalytic activity">
    <reaction evidence="6 9 11">
        <text>alpha-D-glucosamine 1-phosphate = D-glucosamine 6-phosphate</text>
        <dbReference type="Rhea" id="RHEA:23424"/>
        <dbReference type="ChEBI" id="CHEBI:58516"/>
        <dbReference type="ChEBI" id="CHEBI:58725"/>
        <dbReference type="EC" id="5.4.2.10"/>
    </reaction>
</comment>
<comment type="caution">
    <text evidence="16">The sequence shown here is derived from an EMBL/GenBank/DDBJ whole genome shotgun (WGS) entry which is preliminary data.</text>
</comment>
<evidence type="ECO:0000259" key="13">
    <source>
        <dbReference type="Pfam" id="PF02878"/>
    </source>
</evidence>
<evidence type="ECO:0000259" key="15">
    <source>
        <dbReference type="Pfam" id="PF02880"/>
    </source>
</evidence>
<evidence type="ECO:0000256" key="9">
    <source>
        <dbReference type="HAMAP-Rule" id="MF_01554"/>
    </source>
</evidence>
<dbReference type="SUPFAM" id="SSF55957">
    <property type="entry name" value="Phosphoglucomutase, C-terminal domain"/>
    <property type="match status" value="1"/>
</dbReference>
<dbReference type="GO" id="GO:0006048">
    <property type="term" value="P:UDP-N-acetylglucosamine biosynthetic process"/>
    <property type="evidence" value="ECO:0007669"/>
    <property type="project" value="TreeGrafter"/>
</dbReference>
<keyword evidence="4 9" id="KW-0460">Magnesium</keyword>
<dbReference type="GO" id="GO:0005975">
    <property type="term" value="P:carbohydrate metabolic process"/>
    <property type="evidence" value="ECO:0007669"/>
    <property type="project" value="InterPro"/>
</dbReference>
<reference evidence="16 17" key="1">
    <citation type="journal article" date="2018" name="Syst. Appl. Microbiol.">
        <title>Corynebacterium heidelbergense sp. nov., isolated from the preen glands of Egyptian geese (Alopochen aegyptiacus).</title>
        <authorList>
            <person name="Braun M.S."/>
            <person name="Wang E."/>
            <person name="Zimmermann S."/>
            <person name="Wink M."/>
        </authorList>
    </citation>
    <scope>NUCLEOTIDE SEQUENCE [LARGE SCALE GENOMIC DNA]</scope>
    <source>
        <strain evidence="16 17">647</strain>
    </source>
</reference>
<organism evidence="16 17">
    <name type="scientific">Corynebacterium heidelbergense</name>
    <dbReference type="NCBI Taxonomy" id="2055947"/>
    <lineage>
        <taxon>Bacteria</taxon>
        <taxon>Bacillati</taxon>
        <taxon>Actinomycetota</taxon>
        <taxon>Actinomycetes</taxon>
        <taxon>Mycobacteriales</taxon>
        <taxon>Corynebacteriaceae</taxon>
        <taxon>Corynebacterium</taxon>
    </lineage>
</organism>
<feature type="domain" description="Alpha-D-phosphohexomutase alpha/beta/alpha" evidence="15">
    <location>
        <begin position="260"/>
        <end position="369"/>
    </location>
</feature>
<feature type="modified residue" description="Phosphoserine" evidence="9">
    <location>
        <position position="104"/>
    </location>
</feature>
<evidence type="ECO:0000256" key="1">
    <source>
        <dbReference type="ARBA" id="ARBA00010231"/>
    </source>
</evidence>
<dbReference type="GO" id="GO:0005829">
    <property type="term" value="C:cytosol"/>
    <property type="evidence" value="ECO:0007669"/>
    <property type="project" value="TreeGrafter"/>
</dbReference>
<evidence type="ECO:0000256" key="11">
    <source>
        <dbReference type="RuleBase" id="RU004327"/>
    </source>
</evidence>
<dbReference type="PROSITE" id="PS00710">
    <property type="entry name" value="PGM_PMM"/>
    <property type="match status" value="1"/>
</dbReference>
<dbReference type="PANTHER" id="PTHR42946:SF1">
    <property type="entry name" value="PHOSPHOGLUCOMUTASE (ALPHA-D-GLUCOSE-1,6-BISPHOSPHATE-DEPENDENT)"/>
    <property type="match status" value="1"/>
</dbReference>
<dbReference type="InterPro" id="IPR005844">
    <property type="entry name" value="A-D-PHexomutase_a/b/a-I"/>
</dbReference>
<dbReference type="InterPro" id="IPR016055">
    <property type="entry name" value="A-D-PHexomutase_a/b/a-I/II/III"/>
</dbReference>
<protein>
    <recommendedName>
        <fullName evidence="8 9">Phosphoglucosamine mutase</fullName>
        <ecNumber evidence="7 9">5.4.2.10</ecNumber>
    </recommendedName>
</protein>
<keyword evidence="3 9" id="KW-0479">Metal-binding</keyword>
<dbReference type="InterPro" id="IPR005843">
    <property type="entry name" value="A-D-PHexomutase_C"/>
</dbReference>
<dbReference type="Pfam" id="PF02878">
    <property type="entry name" value="PGM_PMM_I"/>
    <property type="match status" value="1"/>
</dbReference>
<dbReference type="InterPro" id="IPR005845">
    <property type="entry name" value="A-D-PHexomutase_a/b/a-II"/>
</dbReference>
<dbReference type="InterPro" id="IPR050060">
    <property type="entry name" value="Phosphoglucosamine_mutase"/>
</dbReference>
<dbReference type="RefSeq" id="WP_113630348.1">
    <property type="nucleotide sequence ID" value="NZ_QHCV01000019.1"/>
</dbReference>
<keyword evidence="2 9" id="KW-0597">Phosphoprotein</keyword>
<comment type="function">
    <text evidence="9 11">Catalyzes the conversion of glucosamine-6-phosphate to glucosamine-1-phosphate.</text>
</comment>
<dbReference type="PRINTS" id="PR00509">
    <property type="entry name" value="PGMPMM"/>
</dbReference>
<dbReference type="GO" id="GO:0008966">
    <property type="term" value="F:phosphoglucosamine mutase activity"/>
    <property type="evidence" value="ECO:0007669"/>
    <property type="project" value="UniProtKB-UniRule"/>
</dbReference>
<evidence type="ECO:0000256" key="3">
    <source>
        <dbReference type="ARBA" id="ARBA00022723"/>
    </source>
</evidence>
<feature type="domain" description="Alpha-D-phosphohexomutase C-terminal" evidence="12">
    <location>
        <begin position="376"/>
        <end position="442"/>
    </location>
</feature>
<dbReference type="CDD" id="cd05802">
    <property type="entry name" value="GlmM"/>
    <property type="match status" value="1"/>
</dbReference>
<dbReference type="InterPro" id="IPR006352">
    <property type="entry name" value="GlmM_bact"/>
</dbReference>
<dbReference type="EMBL" id="QHCV01000019">
    <property type="protein sequence ID" value="RAV32503.1"/>
    <property type="molecule type" value="Genomic_DNA"/>
</dbReference>
<feature type="binding site" description="via phosphate group" evidence="9">
    <location>
        <position position="104"/>
    </location>
    <ligand>
        <name>Mg(2+)</name>
        <dbReference type="ChEBI" id="CHEBI:18420"/>
    </ligand>
</feature>
<sequence>MGKLFGTDGVRGLANERLTAPLAMKLGAAAAHVLTEIEASGQRRPTAVVGRDPRASGEMLTAALAAGMASQGVDVLDVGVLPTPAVAFLTDDFGADMGVMISASHNPMPDNGIKFFAAGGHKLDDTVEDAIEATMLNLTPQGPTGAAIGRIIDESHDALERYLHHLRLAVPTPLDGLKVVVDCANGAASEAAPLAYSSAGAEVTAIHNRPNAYNINDGVGSTHIDVIQKAVVEHGADIGLAHDGDADRCLAVDSEGNVVDGDQIMAILAIAMKEDGELKKNTLVATVMSNLGLKLAMREQGITMRETKVGDRYVLADLNAGDFSLGGEQSGHIVIPEHGTTGDGTLTGLSIMARMATTGRSLSELASVMRVLPQTLINVPVPDKSKIISDARVQGALEAAEQELGETGRVLLRPSGTEELFRVMVEAADPATARRIAGKLAAVVAEV</sequence>
<proteinExistence type="inferred from homology"/>
<comment type="similarity">
    <text evidence="1 9 10">Belongs to the phosphohexose mutase family.</text>
</comment>
<feature type="active site" description="Phosphoserine intermediate" evidence="9">
    <location>
        <position position="104"/>
    </location>
</feature>
<feature type="binding site" evidence="9">
    <location>
        <position position="243"/>
    </location>
    <ligand>
        <name>Mg(2+)</name>
        <dbReference type="ChEBI" id="CHEBI:18420"/>
    </ligand>
</feature>
<dbReference type="InterPro" id="IPR005846">
    <property type="entry name" value="A-D-PHexomutase_a/b/a-III"/>
</dbReference>
<feature type="binding site" evidence="9">
    <location>
        <position position="247"/>
    </location>
    <ligand>
        <name>Mg(2+)</name>
        <dbReference type="ChEBI" id="CHEBI:18420"/>
    </ligand>
</feature>
<evidence type="ECO:0000256" key="7">
    <source>
        <dbReference type="ARBA" id="ARBA00066330"/>
    </source>
</evidence>
<evidence type="ECO:0000256" key="10">
    <source>
        <dbReference type="RuleBase" id="RU004326"/>
    </source>
</evidence>
<evidence type="ECO:0000256" key="2">
    <source>
        <dbReference type="ARBA" id="ARBA00022553"/>
    </source>
</evidence>
<dbReference type="Gene3D" id="3.30.310.50">
    <property type="entry name" value="Alpha-D-phosphohexomutase, C-terminal domain"/>
    <property type="match status" value="1"/>
</dbReference>
<evidence type="ECO:0000259" key="12">
    <source>
        <dbReference type="Pfam" id="PF00408"/>
    </source>
</evidence>
<dbReference type="FunFam" id="3.30.310.50:FF:000001">
    <property type="entry name" value="Phosphoglucosamine mutase"/>
    <property type="match status" value="1"/>
</dbReference>
<feature type="domain" description="Alpha-D-phosphohexomutase alpha/beta/alpha" evidence="14">
    <location>
        <begin position="161"/>
        <end position="256"/>
    </location>
</feature>
<evidence type="ECO:0000313" key="16">
    <source>
        <dbReference type="EMBL" id="RAV32503.1"/>
    </source>
</evidence>
<dbReference type="FunFam" id="3.40.120.10:FF:000001">
    <property type="entry name" value="Phosphoglucosamine mutase"/>
    <property type="match status" value="1"/>
</dbReference>
<dbReference type="EC" id="5.4.2.10" evidence="7 9"/>
<gene>
    <name evidence="9" type="primary">glmM</name>
    <name evidence="16" type="ORF">DLJ54_02905</name>
</gene>
<dbReference type="NCBIfam" id="TIGR01455">
    <property type="entry name" value="glmM"/>
    <property type="match status" value="1"/>
</dbReference>
<dbReference type="GO" id="GO:0000287">
    <property type="term" value="F:magnesium ion binding"/>
    <property type="evidence" value="ECO:0007669"/>
    <property type="project" value="UniProtKB-UniRule"/>
</dbReference>
<dbReference type="InterPro" id="IPR005841">
    <property type="entry name" value="Alpha-D-phosphohexomutase_SF"/>
</dbReference>
<evidence type="ECO:0000259" key="14">
    <source>
        <dbReference type="Pfam" id="PF02879"/>
    </source>
</evidence>
<dbReference type="FunFam" id="3.40.120.10:FF:000002">
    <property type="entry name" value="Phosphoglucosamine mutase"/>
    <property type="match status" value="1"/>
</dbReference>
<evidence type="ECO:0000256" key="4">
    <source>
        <dbReference type="ARBA" id="ARBA00022842"/>
    </source>
</evidence>
<dbReference type="GO" id="GO:0004615">
    <property type="term" value="F:phosphomannomutase activity"/>
    <property type="evidence" value="ECO:0007669"/>
    <property type="project" value="TreeGrafter"/>
</dbReference>
<accession>A0A364V763</accession>
<dbReference type="HAMAP" id="MF_01554_B">
    <property type="entry name" value="GlmM_B"/>
    <property type="match status" value="1"/>
</dbReference>
<keyword evidence="5 9" id="KW-0413">Isomerase</keyword>
<evidence type="ECO:0000256" key="5">
    <source>
        <dbReference type="ARBA" id="ARBA00023235"/>
    </source>
</evidence>
<feature type="domain" description="Alpha-D-phosphohexomutase alpha/beta/alpha" evidence="13">
    <location>
        <begin position="3"/>
        <end position="137"/>
    </location>
</feature>